<dbReference type="AlphaFoldDB" id="A0A1Y4MKJ0"/>
<dbReference type="GO" id="GO:0015740">
    <property type="term" value="P:C4-dicarboxylate transport"/>
    <property type="evidence" value="ECO:0007669"/>
    <property type="project" value="TreeGrafter"/>
</dbReference>
<keyword evidence="4" id="KW-0997">Cell inner membrane</keyword>
<evidence type="ECO:0000256" key="4">
    <source>
        <dbReference type="ARBA" id="ARBA00022519"/>
    </source>
</evidence>
<feature type="transmembrane region" description="Helical" evidence="9">
    <location>
        <begin position="92"/>
        <end position="116"/>
    </location>
</feature>
<evidence type="ECO:0000256" key="5">
    <source>
        <dbReference type="ARBA" id="ARBA00022692"/>
    </source>
</evidence>
<evidence type="ECO:0000256" key="9">
    <source>
        <dbReference type="SAM" id="Phobius"/>
    </source>
</evidence>
<dbReference type="InterPro" id="IPR007387">
    <property type="entry name" value="TRAP_DctQ"/>
</dbReference>
<gene>
    <name evidence="11" type="ORF">B5F11_10230</name>
</gene>
<dbReference type="InterPro" id="IPR055348">
    <property type="entry name" value="DctQ"/>
</dbReference>
<feature type="domain" description="Tripartite ATP-independent periplasmic transporters DctQ component" evidence="10">
    <location>
        <begin position="31"/>
        <end position="154"/>
    </location>
</feature>
<dbReference type="EMBL" id="NFKP01000011">
    <property type="protein sequence ID" value="OUP69238.1"/>
    <property type="molecule type" value="Genomic_DNA"/>
</dbReference>
<proteinExistence type="inferred from homology"/>
<feature type="transmembrane region" description="Helical" evidence="9">
    <location>
        <begin position="18"/>
        <end position="39"/>
    </location>
</feature>
<keyword evidence="3" id="KW-1003">Cell membrane</keyword>
<evidence type="ECO:0000256" key="2">
    <source>
        <dbReference type="ARBA" id="ARBA00022448"/>
    </source>
</evidence>
<keyword evidence="7 9" id="KW-0472">Membrane</keyword>
<dbReference type="PANTHER" id="PTHR35011:SF5">
    <property type="entry name" value="SIALIC ACID TRAP TRANSPORTER SMALL PERMEASE PROTEIN SIAQ"/>
    <property type="match status" value="1"/>
</dbReference>
<protein>
    <recommendedName>
        <fullName evidence="10">Tripartite ATP-independent periplasmic transporters DctQ component domain-containing protein</fullName>
    </recommendedName>
</protein>
<dbReference type="GO" id="GO:0022857">
    <property type="term" value="F:transmembrane transporter activity"/>
    <property type="evidence" value="ECO:0007669"/>
    <property type="project" value="TreeGrafter"/>
</dbReference>
<keyword evidence="6 9" id="KW-1133">Transmembrane helix</keyword>
<evidence type="ECO:0000256" key="3">
    <source>
        <dbReference type="ARBA" id="ARBA00022475"/>
    </source>
</evidence>
<sequence>MILGFQYFSKFLDRIEKLLAMICAFLLSSSFLIILWQVIARYVLKTGGPWMEEYARWAAIWMSFLGSAIAVRRSQHMQIDILQQYLKKWPTMLVCVTLLFHIVETVFFIVLIKLGIDYVISTNGSFSTALNLPKSCLYASVPVGMVFMILYTIEIMGKSILIRNDTLAKKEKSEWREDAQ</sequence>
<evidence type="ECO:0000313" key="11">
    <source>
        <dbReference type="EMBL" id="OUP69238.1"/>
    </source>
</evidence>
<reference evidence="12" key="1">
    <citation type="submission" date="2017-04" db="EMBL/GenBank/DDBJ databases">
        <title>Function of individual gut microbiota members based on whole genome sequencing of pure cultures obtained from chicken caecum.</title>
        <authorList>
            <person name="Medvecky M."/>
            <person name="Cejkova D."/>
            <person name="Polansky O."/>
            <person name="Karasova D."/>
            <person name="Kubasova T."/>
            <person name="Cizek A."/>
            <person name="Rychlik I."/>
        </authorList>
    </citation>
    <scope>NUCLEOTIDE SEQUENCE [LARGE SCALE GENOMIC DNA]</scope>
    <source>
        <strain evidence="12">An175</strain>
    </source>
</reference>
<feature type="transmembrane region" description="Helical" evidence="9">
    <location>
        <begin position="136"/>
        <end position="153"/>
    </location>
</feature>
<dbReference type="GO" id="GO:0005886">
    <property type="term" value="C:plasma membrane"/>
    <property type="evidence" value="ECO:0007669"/>
    <property type="project" value="UniProtKB-SubCell"/>
</dbReference>
<evidence type="ECO:0000256" key="8">
    <source>
        <dbReference type="ARBA" id="ARBA00038436"/>
    </source>
</evidence>
<keyword evidence="2" id="KW-0813">Transport</keyword>
<evidence type="ECO:0000256" key="6">
    <source>
        <dbReference type="ARBA" id="ARBA00022989"/>
    </source>
</evidence>
<comment type="subcellular location">
    <subcellularLocation>
        <location evidence="1">Cell inner membrane</location>
        <topology evidence="1">Multi-pass membrane protein</topology>
    </subcellularLocation>
</comment>
<name>A0A1Y4MKJ0_9FIRM</name>
<keyword evidence="5 9" id="KW-0812">Transmembrane</keyword>
<evidence type="ECO:0000259" key="10">
    <source>
        <dbReference type="Pfam" id="PF04290"/>
    </source>
</evidence>
<dbReference type="Proteomes" id="UP000196386">
    <property type="component" value="Unassembled WGS sequence"/>
</dbReference>
<accession>A0A1Y4MKJ0</accession>
<feature type="transmembrane region" description="Helical" evidence="9">
    <location>
        <begin position="54"/>
        <end position="71"/>
    </location>
</feature>
<dbReference type="PANTHER" id="PTHR35011">
    <property type="entry name" value="2,3-DIKETO-L-GULONATE TRAP TRANSPORTER SMALL PERMEASE PROTEIN YIAM"/>
    <property type="match status" value="1"/>
</dbReference>
<comment type="similarity">
    <text evidence="8">Belongs to the TRAP transporter small permease family.</text>
</comment>
<evidence type="ECO:0000256" key="7">
    <source>
        <dbReference type="ARBA" id="ARBA00023136"/>
    </source>
</evidence>
<organism evidence="11 12">
    <name type="scientific">Anaerotruncus colihominis</name>
    <dbReference type="NCBI Taxonomy" id="169435"/>
    <lineage>
        <taxon>Bacteria</taxon>
        <taxon>Bacillati</taxon>
        <taxon>Bacillota</taxon>
        <taxon>Clostridia</taxon>
        <taxon>Eubacteriales</taxon>
        <taxon>Oscillospiraceae</taxon>
        <taxon>Anaerotruncus</taxon>
    </lineage>
</organism>
<evidence type="ECO:0000256" key="1">
    <source>
        <dbReference type="ARBA" id="ARBA00004429"/>
    </source>
</evidence>
<comment type="caution">
    <text evidence="11">The sequence shown here is derived from an EMBL/GenBank/DDBJ whole genome shotgun (WGS) entry which is preliminary data.</text>
</comment>
<evidence type="ECO:0000313" key="12">
    <source>
        <dbReference type="Proteomes" id="UP000196386"/>
    </source>
</evidence>
<dbReference type="Pfam" id="PF04290">
    <property type="entry name" value="DctQ"/>
    <property type="match status" value="1"/>
</dbReference>